<accession>A0A9W8E3S4</accession>
<dbReference type="Proteomes" id="UP001150925">
    <property type="component" value="Unassembled WGS sequence"/>
</dbReference>
<feature type="compositionally biased region" description="Polar residues" evidence="1">
    <location>
        <begin position="166"/>
        <end position="190"/>
    </location>
</feature>
<feature type="region of interest" description="Disordered" evidence="1">
    <location>
        <begin position="367"/>
        <end position="395"/>
    </location>
</feature>
<name>A0A9W8E3S4_9FUNG</name>
<dbReference type="GO" id="GO:0000290">
    <property type="term" value="P:deadenylation-dependent decapping of nuclear-transcribed mRNA"/>
    <property type="evidence" value="ECO:0007669"/>
    <property type="project" value="TreeGrafter"/>
</dbReference>
<evidence type="ECO:0000313" key="2">
    <source>
        <dbReference type="EMBL" id="KAJ1968007.1"/>
    </source>
</evidence>
<dbReference type="GO" id="GO:0000932">
    <property type="term" value="C:P-body"/>
    <property type="evidence" value="ECO:0007669"/>
    <property type="project" value="TreeGrafter"/>
</dbReference>
<comment type="caution">
    <text evidence="2">The sequence shown here is derived from an EMBL/GenBank/DDBJ whole genome shotgun (WGS) entry which is preliminary data.</text>
</comment>
<organism evidence="2 3">
    <name type="scientific">Dispira parvispora</name>
    <dbReference type="NCBI Taxonomy" id="1520584"/>
    <lineage>
        <taxon>Eukaryota</taxon>
        <taxon>Fungi</taxon>
        <taxon>Fungi incertae sedis</taxon>
        <taxon>Zoopagomycota</taxon>
        <taxon>Kickxellomycotina</taxon>
        <taxon>Dimargaritomycetes</taxon>
        <taxon>Dimargaritales</taxon>
        <taxon>Dimargaritaceae</taxon>
        <taxon>Dispira</taxon>
    </lineage>
</organism>
<evidence type="ECO:0000313" key="3">
    <source>
        <dbReference type="Proteomes" id="UP001150925"/>
    </source>
</evidence>
<feature type="compositionally biased region" description="Polar residues" evidence="1">
    <location>
        <begin position="383"/>
        <end position="395"/>
    </location>
</feature>
<feature type="non-terminal residue" evidence="2">
    <location>
        <position position="1"/>
    </location>
</feature>
<reference evidence="2" key="1">
    <citation type="submission" date="2022-07" db="EMBL/GenBank/DDBJ databases">
        <title>Phylogenomic reconstructions and comparative analyses of Kickxellomycotina fungi.</title>
        <authorList>
            <person name="Reynolds N.K."/>
            <person name="Stajich J.E."/>
            <person name="Barry K."/>
            <person name="Grigoriev I.V."/>
            <person name="Crous P."/>
            <person name="Smith M.E."/>
        </authorList>
    </citation>
    <scope>NUCLEOTIDE SEQUENCE</scope>
    <source>
        <strain evidence="2">RSA 1196</strain>
    </source>
</reference>
<feature type="compositionally biased region" description="Low complexity" evidence="1">
    <location>
        <begin position="231"/>
        <end position="249"/>
    </location>
</feature>
<sequence>TRKEISRIEWCWLRDLPVNQSKRHRGGAQSPPAVMTDGENGEKDTSSQQKRFFLIMPFIPLLLKWVSKRRGQLQRGKGRANVDQFQGGTEYRRATYNGEHPGYHYDARDRAPTNGSDSYHHHLRPASRQSQNPSLCSAPPAQVTTMSTDTANHALRHILGIHHQSVSLSPGRSDASASLAAQLTRPSSAVPSEPVRTRARNGGRSGRRTTKSKRPGDAQDLKALLGVGSFTQTTPRSPQASSPQSPPETMTTGDLLAKLHSSATKPTVTTRLSSSPQPDPAILSVGPEVGAAPADSPTKPSAPMANLLNQLTTQLTLADNTPGETPTTAAPTANVAERTPDVDGVGKSEVPNQGSTQPLLSLFQKAADNASQAVPDATREPTETSQSDKANPMQNFEFNRDLLANCFQRLKS</sequence>
<dbReference type="EMBL" id="JANBPY010000245">
    <property type="protein sequence ID" value="KAJ1968007.1"/>
    <property type="molecule type" value="Genomic_DNA"/>
</dbReference>
<evidence type="ECO:0000256" key="1">
    <source>
        <dbReference type="SAM" id="MobiDB-lite"/>
    </source>
</evidence>
<feature type="compositionally biased region" description="Polar residues" evidence="1">
    <location>
        <begin position="261"/>
        <end position="276"/>
    </location>
</feature>
<dbReference type="PANTHER" id="PTHR23114:SF17">
    <property type="entry name" value="M7GPPPN-MRNA HYDROLASE"/>
    <property type="match status" value="1"/>
</dbReference>
<feature type="region of interest" description="Disordered" evidence="1">
    <location>
        <begin position="109"/>
        <end position="142"/>
    </location>
</feature>
<protein>
    <submittedName>
        <fullName evidence="2">Uncharacterized protein</fullName>
    </submittedName>
</protein>
<dbReference type="AlphaFoldDB" id="A0A9W8E3S4"/>
<feature type="compositionally biased region" description="Basic residues" evidence="1">
    <location>
        <begin position="197"/>
        <end position="213"/>
    </location>
</feature>
<keyword evidence="3" id="KW-1185">Reference proteome</keyword>
<gene>
    <name evidence="2" type="ORF">IWQ62_001503</name>
</gene>
<proteinExistence type="predicted"/>
<feature type="region of interest" description="Disordered" evidence="1">
    <location>
        <begin position="21"/>
        <end position="47"/>
    </location>
</feature>
<feature type="region of interest" description="Disordered" evidence="1">
    <location>
        <begin position="166"/>
        <end position="304"/>
    </location>
</feature>
<dbReference type="PANTHER" id="PTHR23114">
    <property type="entry name" value="M7GPPPN-MRNA HYDROLASE"/>
    <property type="match status" value="1"/>
</dbReference>